<dbReference type="KEGG" id="ech:ECH_0612"/>
<dbReference type="HOGENOM" id="CLU_1203284_0_0_5"/>
<dbReference type="Pfam" id="PF11224">
    <property type="entry name" value="DUF3023"/>
    <property type="match status" value="1"/>
</dbReference>
<sequence length="208" mass="22990">MNVTVLNGYCVGTTQPNNKLEVSTEADEINPIVPSQGGPSLFKLFVQIPKDSVLGDPILTESVDFSQENITKLTVEAEVFAIVRSNDTKHFVHILDKTNEEKRKQDKKKSKKYKALDFASIANSCNPVLVKPKAYANPEVKFDLKYALLTTGGLNYVTFSPSTPRTEERLKILSTSAPSILQQQPTSRLSESDVEGSAGCFSFLRCTR</sequence>
<name>Q2GGL1_EHRCR</name>
<evidence type="ECO:0000313" key="2">
    <source>
        <dbReference type="Proteomes" id="UP000008320"/>
    </source>
</evidence>
<dbReference type="InterPro" id="IPR021387">
    <property type="entry name" value="DUF3023"/>
</dbReference>
<reference evidence="1 2" key="1">
    <citation type="journal article" date="2006" name="PLoS Genet.">
        <title>Comparative genomics of emerging human ehrlichiosis agents.</title>
        <authorList>
            <person name="Dunning Hotopp J.C."/>
            <person name="Lin M."/>
            <person name="Madupu R."/>
            <person name="Crabtree J."/>
            <person name="Angiuoli S.V."/>
            <person name="Eisen J.A."/>
            <person name="Seshadri R."/>
            <person name="Ren Q."/>
            <person name="Wu M."/>
            <person name="Utterback T.R."/>
            <person name="Smith S."/>
            <person name="Lewis M."/>
            <person name="Khouri H."/>
            <person name="Zhang C."/>
            <person name="Niu H."/>
            <person name="Lin Q."/>
            <person name="Ohashi N."/>
            <person name="Zhi N."/>
            <person name="Nelson W."/>
            <person name="Brinkac L.M."/>
            <person name="Dodson R.J."/>
            <person name="Rosovitz M.J."/>
            <person name="Sundaram J."/>
            <person name="Daugherty S.C."/>
            <person name="Davidsen T."/>
            <person name="Durkin A.S."/>
            <person name="Gwinn M."/>
            <person name="Haft D.H."/>
            <person name="Selengut J.D."/>
            <person name="Sullivan S.A."/>
            <person name="Zafar N."/>
            <person name="Zhou L."/>
            <person name="Benahmed F."/>
            <person name="Forberger H."/>
            <person name="Halpin R."/>
            <person name="Mulligan S."/>
            <person name="Robinson J."/>
            <person name="White O."/>
            <person name="Rikihisa Y."/>
            <person name="Tettelin H."/>
        </authorList>
    </citation>
    <scope>NUCLEOTIDE SEQUENCE [LARGE SCALE GENOMIC DNA]</scope>
    <source>
        <strain evidence="2">ATCC CRL-10679 / Arkansas</strain>
    </source>
</reference>
<dbReference type="Proteomes" id="UP000008320">
    <property type="component" value="Chromosome"/>
</dbReference>
<keyword evidence="2" id="KW-1185">Reference proteome</keyword>
<proteinExistence type="predicted"/>
<accession>Q2GGL1</accession>
<protein>
    <submittedName>
        <fullName evidence="1">Uncharacterized protein</fullName>
    </submittedName>
</protein>
<dbReference type="EMBL" id="CP000236">
    <property type="protein sequence ID" value="ABD45042.1"/>
    <property type="molecule type" value="Genomic_DNA"/>
</dbReference>
<evidence type="ECO:0000313" key="1">
    <source>
        <dbReference type="EMBL" id="ABD45042.1"/>
    </source>
</evidence>
<dbReference type="AlphaFoldDB" id="Q2GGL1"/>
<gene>
    <name evidence="1" type="ordered locus">ECH_0612</name>
</gene>
<organism evidence="1 2">
    <name type="scientific">Ehrlichia chaffeensis (strain ATCC CRL-10679 / Arkansas)</name>
    <dbReference type="NCBI Taxonomy" id="205920"/>
    <lineage>
        <taxon>Bacteria</taxon>
        <taxon>Pseudomonadati</taxon>
        <taxon>Pseudomonadota</taxon>
        <taxon>Alphaproteobacteria</taxon>
        <taxon>Rickettsiales</taxon>
        <taxon>Anaplasmataceae</taxon>
        <taxon>Ehrlichia</taxon>
    </lineage>
</organism>